<evidence type="ECO:0000256" key="5">
    <source>
        <dbReference type="ARBA" id="ARBA00022692"/>
    </source>
</evidence>
<dbReference type="Gene3D" id="3.40.50.2300">
    <property type="match status" value="2"/>
</dbReference>
<keyword evidence="21" id="KW-1185">Reference proteome</keyword>
<evidence type="ECO:0000256" key="8">
    <source>
        <dbReference type="ARBA" id="ARBA00022989"/>
    </source>
</evidence>
<sequence length="914" mass="102846">MLSQLYQCILGVCMLLCLGSCCELSESICGAHGPGDILIGVLNSCHSKVENLHKRMEQEDFNCTHFNLQSFVQTLAVIHTIDMINNSSLLPGVRLGYIICDTCSHATKAIQITEHLLSINSTLPFQCNFTDQMPVKAIIGARYSEVSITMAWLLGLYMVPQISTTSSAEILSDKIRFPSFLRTIPSDVHQTRALARLMSHFGWDWIGVVSGDDDYGKAALQSFLREADEAQVCVAFQEVLPHYLDHVDIGHRIQEVAQQIGSSKARVVLLILKGELVEQLFEEMISTNISRTWIASDAWSMSRSVASMEGINRVGDIFGLSFITGQNPGFEQYLRNLEHGPGTMNRFIEEYKELRFKCTPEVLQHRACVAEYGQHLCPLPETLLLKSPLACSLPEPQKANDDFLVQSVDLTLTYNQRVATWSIAHALRALLKCNETFCSGENFPPWKLLQELKKINFTLDHRHFHFDESGNFVNGYDLINWVKVGNKRHFKVVGEYNLIKGDILVNKDGIIWGNPNNTVTESKCSPSCAPGSVKKVSNISCCYNCTQCDEGTYSDVQNLETCQKCPNGTWSNRGWTKCMPREESFVMWDEPYAMALLTATGLGVLLLLAVLIVFLVERKSPAVKVAGGWFCYVMIAGMAVSFGSVVLFVGKPDDYICRARQTMYGLGFTLCLSCILVKSFRTFLAFLFDLNRQHKLRKLYKPTVIIILSTTVQGFICVFWLIFDSPSVEITVQGMTILLQCKEGSQKGFSVMLCYIALLAFICFVLALKGRKVPQRFNETGYIIFSMLIYLFVWVCFIPIYITKIKQRSVVQASAILVSNYGIIFCHFMPKCYMVICKTKVENSLEAYRHRVRIFSITSIRWSSQDSGVDSVDSEPNLSPEDSETCSDLEAKAPVRKVNNSSSHLRQRLRRCSV</sequence>
<comment type="caution">
    <text evidence="20">The sequence shown here is derived from an EMBL/GenBank/DDBJ whole genome shotgun (WGS) entry which is preliminary data.</text>
</comment>
<dbReference type="Pfam" id="PF00003">
    <property type="entry name" value="7tm_3"/>
    <property type="match status" value="1"/>
</dbReference>
<evidence type="ECO:0000256" key="1">
    <source>
        <dbReference type="ARBA" id="ARBA00004651"/>
    </source>
</evidence>
<comment type="subcellular location">
    <subcellularLocation>
        <location evidence="1">Cell membrane</location>
        <topology evidence="1">Multi-pass membrane protein</topology>
    </subcellularLocation>
</comment>
<evidence type="ECO:0000256" key="15">
    <source>
        <dbReference type="ARBA" id="ARBA00039774"/>
    </source>
</evidence>
<feature type="chain" id="PRO_5042156785" description="G-protein coupled receptor family C group 6 member A" evidence="18">
    <location>
        <begin position="20"/>
        <end position="914"/>
    </location>
</feature>
<comment type="similarity">
    <text evidence="2">Belongs to the G-protein coupled receptor 3 family.</text>
</comment>
<dbReference type="GO" id="GO:0005886">
    <property type="term" value="C:plasma membrane"/>
    <property type="evidence" value="ECO:0007669"/>
    <property type="project" value="UniProtKB-SubCell"/>
</dbReference>
<dbReference type="FunFam" id="3.40.50.2300:FF:000152">
    <property type="entry name" value="G protein-coupled receptor class C group 6 member A"/>
    <property type="match status" value="1"/>
</dbReference>
<dbReference type="InterPro" id="IPR028082">
    <property type="entry name" value="Peripla_BP_I"/>
</dbReference>
<evidence type="ECO:0000256" key="4">
    <source>
        <dbReference type="ARBA" id="ARBA00022475"/>
    </source>
</evidence>
<keyword evidence="4" id="KW-1003">Cell membrane</keyword>
<proteinExistence type="inferred from homology"/>
<evidence type="ECO:0000256" key="3">
    <source>
        <dbReference type="ARBA" id="ARBA00011748"/>
    </source>
</evidence>
<evidence type="ECO:0000256" key="6">
    <source>
        <dbReference type="ARBA" id="ARBA00022725"/>
    </source>
</evidence>
<gene>
    <name evidence="20" type="ORF">AAFF_G00387820</name>
</gene>
<name>A0AAD7SEV3_9TELE</name>
<keyword evidence="7 18" id="KW-0732">Signal</keyword>
<evidence type="ECO:0000256" key="10">
    <source>
        <dbReference type="ARBA" id="ARBA00023136"/>
    </source>
</evidence>
<feature type="transmembrane region" description="Helical" evidence="17">
    <location>
        <begin position="592"/>
        <end position="616"/>
    </location>
</feature>
<evidence type="ECO:0000256" key="13">
    <source>
        <dbReference type="ARBA" id="ARBA00023180"/>
    </source>
</evidence>
<keyword evidence="5 17" id="KW-0812">Transmembrane</keyword>
<organism evidence="20 21">
    <name type="scientific">Aldrovandia affinis</name>
    <dbReference type="NCBI Taxonomy" id="143900"/>
    <lineage>
        <taxon>Eukaryota</taxon>
        <taxon>Metazoa</taxon>
        <taxon>Chordata</taxon>
        <taxon>Craniata</taxon>
        <taxon>Vertebrata</taxon>
        <taxon>Euteleostomi</taxon>
        <taxon>Actinopterygii</taxon>
        <taxon>Neopterygii</taxon>
        <taxon>Teleostei</taxon>
        <taxon>Notacanthiformes</taxon>
        <taxon>Halosauridae</taxon>
        <taxon>Aldrovandia</taxon>
    </lineage>
</organism>
<evidence type="ECO:0000256" key="17">
    <source>
        <dbReference type="SAM" id="Phobius"/>
    </source>
</evidence>
<keyword evidence="9" id="KW-0297">G-protein coupled receptor</keyword>
<evidence type="ECO:0000256" key="16">
    <source>
        <dbReference type="SAM" id="MobiDB-lite"/>
    </source>
</evidence>
<dbReference type="FunFam" id="2.10.50.30:FF:000004">
    <property type="entry name" value="Taste receptor type 1 member 3-like protein"/>
    <property type="match status" value="1"/>
</dbReference>
<evidence type="ECO:0000256" key="9">
    <source>
        <dbReference type="ARBA" id="ARBA00023040"/>
    </source>
</evidence>
<dbReference type="InterPro" id="IPR017979">
    <property type="entry name" value="GPCR_3_CS"/>
</dbReference>
<feature type="transmembrane region" description="Helical" evidence="17">
    <location>
        <begin position="628"/>
        <end position="650"/>
    </location>
</feature>
<evidence type="ECO:0000313" key="21">
    <source>
        <dbReference type="Proteomes" id="UP001221898"/>
    </source>
</evidence>
<feature type="transmembrane region" description="Helical" evidence="17">
    <location>
        <begin position="748"/>
        <end position="768"/>
    </location>
</feature>
<keyword evidence="13" id="KW-0325">Glycoprotein</keyword>
<dbReference type="InterPro" id="IPR000337">
    <property type="entry name" value="GPCR_3"/>
</dbReference>
<dbReference type="Pfam" id="PF01094">
    <property type="entry name" value="ANF_receptor"/>
    <property type="match status" value="1"/>
</dbReference>
<keyword evidence="6" id="KW-0716">Sensory transduction</keyword>
<protein>
    <recommendedName>
        <fullName evidence="15">G-protein coupled receptor family C group 6 member A</fullName>
    </recommendedName>
</protein>
<reference evidence="20" key="1">
    <citation type="journal article" date="2023" name="Science">
        <title>Genome structures resolve the early diversification of teleost fishes.</title>
        <authorList>
            <person name="Parey E."/>
            <person name="Louis A."/>
            <person name="Montfort J."/>
            <person name="Bouchez O."/>
            <person name="Roques C."/>
            <person name="Iampietro C."/>
            <person name="Lluch J."/>
            <person name="Castinel A."/>
            <person name="Donnadieu C."/>
            <person name="Desvignes T."/>
            <person name="Floi Bucao C."/>
            <person name="Jouanno E."/>
            <person name="Wen M."/>
            <person name="Mejri S."/>
            <person name="Dirks R."/>
            <person name="Jansen H."/>
            <person name="Henkel C."/>
            <person name="Chen W.J."/>
            <person name="Zahm M."/>
            <person name="Cabau C."/>
            <person name="Klopp C."/>
            <person name="Thompson A.W."/>
            <person name="Robinson-Rechavi M."/>
            <person name="Braasch I."/>
            <person name="Lecointre G."/>
            <person name="Bobe J."/>
            <person name="Postlethwait J.H."/>
            <person name="Berthelot C."/>
            <person name="Roest Crollius H."/>
            <person name="Guiguen Y."/>
        </authorList>
    </citation>
    <scope>NUCLEOTIDE SEQUENCE</scope>
    <source>
        <strain evidence="20">NC1722</strain>
    </source>
</reference>
<dbReference type="AlphaFoldDB" id="A0AAD7SEV3"/>
<dbReference type="GO" id="GO:0004930">
    <property type="term" value="F:G protein-coupled receptor activity"/>
    <property type="evidence" value="ECO:0007669"/>
    <property type="project" value="UniProtKB-KW"/>
</dbReference>
<feature type="signal peptide" evidence="18">
    <location>
        <begin position="1"/>
        <end position="19"/>
    </location>
</feature>
<keyword evidence="6" id="KW-0552">Olfaction</keyword>
<evidence type="ECO:0000256" key="18">
    <source>
        <dbReference type="SAM" id="SignalP"/>
    </source>
</evidence>
<dbReference type="SUPFAM" id="SSF53822">
    <property type="entry name" value="Periplasmic binding protein-like I"/>
    <property type="match status" value="1"/>
</dbReference>
<dbReference type="InterPro" id="IPR011500">
    <property type="entry name" value="GPCR_3_9-Cys_dom"/>
</dbReference>
<dbReference type="PROSITE" id="PS00980">
    <property type="entry name" value="G_PROTEIN_RECEP_F3_2"/>
    <property type="match status" value="1"/>
</dbReference>
<comment type="subunit">
    <text evidence="3">Homodimer; disulfide-linked.</text>
</comment>
<evidence type="ECO:0000256" key="12">
    <source>
        <dbReference type="ARBA" id="ARBA00023170"/>
    </source>
</evidence>
<keyword evidence="12" id="KW-0675">Receptor</keyword>
<feature type="transmembrane region" description="Helical" evidence="17">
    <location>
        <begin position="780"/>
        <end position="803"/>
    </location>
</feature>
<dbReference type="PRINTS" id="PR00248">
    <property type="entry name" value="GPCRMGR"/>
</dbReference>
<feature type="domain" description="G-protein coupled receptors family 3 profile" evidence="19">
    <location>
        <begin position="592"/>
        <end position="838"/>
    </location>
</feature>
<evidence type="ECO:0000256" key="14">
    <source>
        <dbReference type="ARBA" id="ARBA00023224"/>
    </source>
</evidence>
<evidence type="ECO:0000256" key="2">
    <source>
        <dbReference type="ARBA" id="ARBA00007242"/>
    </source>
</evidence>
<keyword evidence="11" id="KW-1015">Disulfide bond</keyword>
<keyword evidence="14" id="KW-0807">Transducer</keyword>
<accession>A0AAD7SEV3</accession>
<dbReference type="PROSITE" id="PS50259">
    <property type="entry name" value="G_PROTEIN_RECEP_F3_4"/>
    <property type="match status" value="1"/>
</dbReference>
<keyword evidence="8 17" id="KW-1133">Transmembrane helix</keyword>
<keyword evidence="10 17" id="KW-0472">Membrane</keyword>
<dbReference type="Pfam" id="PF07562">
    <property type="entry name" value="NCD3G"/>
    <property type="match status" value="1"/>
</dbReference>
<dbReference type="InterPro" id="IPR038550">
    <property type="entry name" value="GPCR_3_9-Cys_sf"/>
</dbReference>
<dbReference type="InterPro" id="IPR001828">
    <property type="entry name" value="ANF_lig-bd_rcpt"/>
</dbReference>
<dbReference type="PANTHER" id="PTHR24061:SF506">
    <property type="entry name" value="G-PROTEIN COUPLED RECEPTOR FAMILY C GROUP 6 MEMBER A-LIKE PRECURSOR"/>
    <property type="match status" value="1"/>
</dbReference>
<dbReference type="InterPro" id="IPR000068">
    <property type="entry name" value="GPCR_3_Ca_sens_rcpt-rel"/>
</dbReference>
<feature type="transmembrane region" description="Helical" evidence="17">
    <location>
        <begin position="699"/>
        <end position="723"/>
    </location>
</feature>
<dbReference type="InterPro" id="IPR017978">
    <property type="entry name" value="GPCR_3_C"/>
</dbReference>
<evidence type="ECO:0000256" key="11">
    <source>
        <dbReference type="ARBA" id="ARBA00023157"/>
    </source>
</evidence>
<dbReference type="Proteomes" id="UP001221898">
    <property type="component" value="Unassembled WGS sequence"/>
</dbReference>
<evidence type="ECO:0000256" key="7">
    <source>
        <dbReference type="ARBA" id="ARBA00022729"/>
    </source>
</evidence>
<dbReference type="PANTHER" id="PTHR24061">
    <property type="entry name" value="CALCIUM-SENSING RECEPTOR-RELATED"/>
    <property type="match status" value="1"/>
</dbReference>
<evidence type="ECO:0000259" key="19">
    <source>
        <dbReference type="PROSITE" id="PS50259"/>
    </source>
</evidence>
<evidence type="ECO:0000313" key="20">
    <source>
        <dbReference type="EMBL" id="KAJ8401200.1"/>
    </source>
</evidence>
<feature type="region of interest" description="Disordered" evidence="16">
    <location>
        <begin position="865"/>
        <end position="887"/>
    </location>
</feature>
<dbReference type="Gene3D" id="2.10.50.30">
    <property type="entry name" value="GPCR, family 3, nine cysteines domain"/>
    <property type="match status" value="1"/>
</dbReference>
<feature type="transmembrane region" description="Helical" evidence="17">
    <location>
        <begin position="809"/>
        <end position="830"/>
    </location>
</feature>
<dbReference type="GO" id="GO:0007608">
    <property type="term" value="P:sensory perception of smell"/>
    <property type="evidence" value="ECO:0007669"/>
    <property type="project" value="UniProtKB-KW"/>
</dbReference>
<dbReference type="EMBL" id="JAINUG010000072">
    <property type="protein sequence ID" value="KAJ8401200.1"/>
    <property type="molecule type" value="Genomic_DNA"/>
</dbReference>
<dbReference type="PRINTS" id="PR00592">
    <property type="entry name" value="CASENSINGR"/>
</dbReference>
<feature type="transmembrane region" description="Helical" evidence="17">
    <location>
        <begin position="662"/>
        <end position="687"/>
    </location>
</feature>